<evidence type="ECO:0000256" key="7">
    <source>
        <dbReference type="ARBA" id="ARBA00022705"/>
    </source>
</evidence>
<protein>
    <recommendedName>
        <fullName evidence="17">DNA polymerase epsilon catalytic subunit</fullName>
        <ecNumber evidence="17">2.7.7.7</ecNumber>
    </recommendedName>
</protein>
<dbReference type="Gene3D" id="3.90.1600.10">
    <property type="entry name" value="Palm domain of DNA polymerase"/>
    <property type="match status" value="1"/>
</dbReference>
<evidence type="ECO:0000259" key="20">
    <source>
        <dbReference type="Pfam" id="PF22634"/>
    </source>
</evidence>
<dbReference type="GO" id="GO:0008622">
    <property type="term" value="C:epsilon DNA polymerase complex"/>
    <property type="evidence" value="ECO:0007669"/>
    <property type="project" value="InterPro"/>
</dbReference>
<dbReference type="FunFam" id="3.30.342.10:FF:000012">
    <property type="entry name" value="DNA polymerase epsilon catalytic subunit"/>
    <property type="match status" value="1"/>
</dbReference>
<comment type="subcellular location">
    <subcellularLocation>
        <location evidence="2 17">Nucleus</location>
    </subcellularLocation>
</comment>
<evidence type="ECO:0000256" key="16">
    <source>
        <dbReference type="ARBA" id="ARBA00049244"/>
    </source>
</evidence>
<dbReference type="FunFam" id="1.10.132.60:FF:000002">
    <property type="entry name" value="DNA polymerase epsilon catalytic subunit"/>
    <property type="match status" value="1"/>
</dbReference>
<dbReference type="GO" id="GO:0051539">
    <property type="term" value="F:4 iron, 4 sulfur cluster binding"/>
    <property type="evidence" value="ECO:0007669"/>
    <property type="project" value="UniProtKB-KW"/>
</dbReference>
<evidence type="ECO:0000256" key="15">
    <source>
        <dbReference type="ARBA" id="ARBA00023242"/>
    </source>
</evidence>
<keyword evidence="9 17" id="KW-0863">Zinc-finger</keyword>
<dbReference type="InterPro" id="IPR012337">
    <property type="entry name" value="RNaseH-like_sf"/>
</dbReference>
<dbReference type="SMART" id="SM00486">
    <property type="entry name" value="POLBc"/>
    <property type="match status" value="1"/>
</dbReference>
<evidence type="ECO:0000256" key="4">
    <source>
        <dbReference type="ARBA" id="ARBA00022485"/>
    </source>
</evidence>
<keyword evidence="8 17" id="KW-0479">Metal-binding</keyword>
<comment type="cofactor">
    <cofactor evidence="1 17">
        <name>[4Fe-4S] cluster</name>
        <dbReference type="ChEBI" id="CHEBI:49883"/>
    </cofactor>
</comment>
<dbReference type="GO" id="GO:0008310">
    <property type="term" value="F:single-stranded DNA 3'-5' DNA exonuclease activity"/>
    <property type="evidence" value="ECO:0007669"/>
    <property type="project" value="TreeGrafter"/>
</dbReference>
<dbReference type="CDD" id="cd05535">
    <property type="entry name" value="POLBc_epsilon"/>
    <property type="match status" value="1"/>
</dbReference>
<dbReference type="InterPro" id="IPR029703">
    <property type="entry name" value="POL2"/>
</dbReference>
<organism evidence="21 22">
    <name type="scientific">Malus baccata</name>
    <name type="common">Siberian crab apple</name>
    <name type="synonym">Pyrus baccata</name>
    <dbReference type="NCBI Taxonomy" id="106549"/>
    <lineage>
        <taxon>Eukaryota</taxon>
        <taxon>Viridiplantae</taxon>
        <taxon>Streptophyta</taxon>
        <taxon>Embryophyta</taxon>
        <taxon>Tracheophyta</taxon>
        <taxon>Spermatophyta</taxon>
        <taxon>Magnoliopsida</taxon>
        <taxon>eudicotyledons</taxon>
        <taxon>Gunneridae</taxon>
        <taxon>Pentapetalae</taxon>
        <taxon>rosids</taxon>
        <taxon>fabids</taxon>
        <taxon>Rosales</taxon>
        <taxon>Rosaceae</taxon>
        <taxon>Amygdaloideae</taxon>
        <taxon>Maleae</taxon>
        <taxon>Malus</taxon>
    </lineage>
</organism>
<comment type="function">
    <text evidence="17">DNA polymerase II participates in chromosomal DNA replication.</text>
</comment>
<keyword evidence="11 17" id="KW-0239">DNA-directed DNA polymerase</keyword>
<dbReference type="CDD" id="cd05779">
    <property type="entry name" value="DNA_polB_epsilon_exo"/>
    <property type="match status" value="1"/>
</dbReference>
<dbReference type="GO" id="GO:0008270">
    <property type="term" value="F:zinc ion binding"/>
    <property type="evidence" value="ECO:0007669"/>
    <property type="project" value="UniProtKB-KW"/>
</dbReference>
<dbReference type="InterPro" id="IPR006172">
    <property type="entry name" value="DNA-dir_DNA_pol_B"/>
</dbReference>
<evidence type="ECO:0000256" key="10">
    <source>
        <dbReference type="ARBA" id="ARBA00022833"/>
    </source>
</evidence>
<keyword evidence="15 17" id="KW-0539">Nucleus</keyword>
<proteinExistence type="inferred from homology"/>
<dbReference type="Proteomes" id="UP000315295">
    <property type="component" value="Unassembled WGS sequence"/>
</dbReference>
<evidence type="ECO:0000256" key="18">
    <source>
        <dbReference type="SAM" id="MobiDB-lite"/>
    </source>
</evidence>
<evidence type="ECO:0000256" key="6">
    <source>
        <dbReference type="ARBA" id="ARBA00022695"/>
    </source>
</evidence>
<dbReference type="FunFam" id="3.30.420.10:FF:000010">
    <property type="entry name" value="DNA polymerase epsilon catalytic subunit"/>
    <property type="match status" value="1"/>
</dbReference>
<keyword evidence="4 17" id="KW-0004">4Fe-4S</keyword>
<feature type="domain" description="DNA polymerase epsilon ,catalytic subunit A thumb" evidence="20">
    <location>
        <begin position="900"/>
        <end position="1071"/>
    </location>
</feature>
<dbReference type="InterPro" id="IPR006133">
    <property type="entry name" value="DNA-dir_DNA_pol_B_exonuc"/>
</dbReference>
<keyword evidence="5 17" id="KW-0808">Transferase</keyword>
<keyword evidence="14 17" id="KW-0238">DNA-binding</keyword>
<evidence type="ECO:0000256" key="3">
    <source>
        <dbReference type="ARBA" id="ARBA00005755"/>
    </source>
</evidence>
<dbReference type="GO" id="GO:0006297">
    <property type="term" value="P:nucleotide-excision repair, DNA gap filling"/>
    <property type="evidence" value="ECO:0007669"/>
    <property type="project" value="TreeGrafter"/>
</dbReference>
<comment type="similarity">
    <text evidence="3 17">Belongs to the DNA polymerase type-B family.</text>
</comment>
<comment type="caution">
    <text evidence="21">The sequence shown here is derived from an EMBL/GenBank/DDBJ whole genome shotgun (WGS) entry which is preliminary data.</text>
</comment>
<evidence type="ECO:0000256" key="13">
    <source>
        <dbReference type="ARBA" id="ARBA00023014"/>
    </source>
</evidence>
<evidence type="ECO:0000256" key="12">
    <source>
        <dbReference type="ARBA" id="ARBA00023004"/>
    </source>
</evidence>
<evidence type="ECO:0000256" key="17">
    <source>
        <dbReference type="RuleBase" id="RU365029"/>
    </source>
</evidence>
<evidence type="ECO:0000256" key="9">
    <source>
        <dbReference type="ARBA" id="ARBA00022771"/>
    </source>
</evidence>
<keyword evidence="10 17" id="KW-0862">Zinc</keyword>
<name>A0A540KGR8_MALBA</name>
<sequence length="1470" mass="169873">MSGYQSRKRDRSDSWVPRKQKVLRTAEEELESKLGFDLFFEGDTRLGWLLNFATSSWEDQETRKVYSCVDLYFVSQDGSTFKSKYKFRPYFYAATKEKMEMDVEAYLRRRYQNQIADVQIVQKEDLDLKNHLSGLRKSYLKLSFDNVQQLMNVKSDLLHVVERNCAKFDAAEAYESILIGKREQRTQDFLDCIVDLREYDVPYHVRFAIDNDVRCGQWYDISVSSTGAVLKMRTDLLQRAEVHVCAFDIETTKLPLKFPDAEYDLIMMISYMVDGQGYLIINRECVGDDIEDLEYTPKPEFEGFFKVTNVKNEVELLRKWFSHMREVKPGIYVTYNGDFFDWPFLETRAANHGFKLNDEVGFQCDKNQGECRAKFACHLDCFAWVKRDSYLPQGSQGLKAVTKAKLGYHPLEVNPEDMVRFAKEKPQMMASYSVSDAVATYYLYMTYVHPFIFSLATIIPMSPDEVLRKGSGTLCEMLLMVQAYKANVICPNKHQSDPEKFYKNHLLESETYIGGHVECLESGVFRSDIPTSFKLDASAYEQLINNLDRDLQYAIRVEGKMDLESVSNYEDVKSSILEKLMGLRDEPIREECPLIYHLDVAAMYPNIILTNRLQPSSIVTDEICTACDFNRPGKTCLRKLEWVWRGEIFMARKSDYYHLKKQIESEFVDGGNSKLSKSFLELPKMEQQSRLKERLKKYCQKAYRRVVDKPVTEVREAGICMRENSFYVDTVRRGARWYSMEMAGVVTYTGAKIIQNARLLVEKIGKPLELDTDGIWCALPGSFPENFTFKTKYDFSLLSSLGYMDTIRDMKKLTISYPCVMLNVDVARNNTNDQYQTLTDPVKNTYTTHSECSIEFEVDGPYKAMILPASKEEGILIKKRYAVFNDDGTLAELKGFEIKRRGELKLIKVFQAELFEKFLHGSTLEECYFAVASVANRWLDLLDNQGKDIADSELLDYISESSTMSKSLVDYGEQKSCAVTTARRLADFLGDTMVKEKGLRCQYIVACEPKGTPVSERAVPVAIFETDAEIMKFYVRKWCKVSSDVGIRSIIDWSYYKQRLGSAIQKIVANPVPRVAHPDWLHKKVREKDDKFRQRKLVDIFKSLNRDHLLEKSSDAIVSNHVIDQEIVDDLEDFNKTSSSISGPRPIVRCYEVNSKKYSVETTCEINSQQQQTNNKENECQEQNGVPLECIDRNVDYNGWLEMKKRKWKDTLDRRKKQRTVLILSFRSDFLNGVDEVTFRKIAIQLDRSNNARSAHHANNELHGGGRKQKGTQGKIGVNSYFRRHEDALTRCHWQILQIVPSSQGDQFYAWVVTEGIMIKIPVTVPRVFYINSKAPIEKIFEKICEEIPPGKDVKKALPHGRQIYHLYEAAIDEGRFRTISKKLAALLGDPEVEGIYETKVPLEFNAIVQIGCVCKVDKTAKKRNVQDGWTVSELHMKTTTECSYLDQSISFFYLYQRLPVNQFLDYMIL</sequence>
<dbReference type="Gene3D" id="3.30.342.10">
    <property type="entry name" value="DNA Polymerase, chain B, domain 1"/>
    <property type="match status" value="1"/>
</dbReference>
<dbReference type="GO" id="GO:0045004">
    <property type="term" value="P:DNA replication proofreading"/>
    <property type="evidence" value="ECO:0007669"/>
    <property type="project" value="TreeGrafter"/>
</dbReference>
<evidence type="ECO:0000256" key="14">
    <source>
        <dbReference type="ARBA" id="ARBA00023125"/>
    </source>
</evidence>
<dbReference type="Gene3D" id="3.30.420.10">
    <property type="entry name" value="Ribonuclease H-like superfamily/Ribonuclease H"/>
    <property type="match status" value="1"/>
</dbReference>
<evidence type="ECO:0000256" key="5">
    <source>
        <dbReference type="ARBA" id="ARBA00022679"/>
    </source>
</evidence>
<feature type="domain" description="DNA-directed DNA polymerase family B exonuclease" evidence="19">
    <location>
        <begin position="195"/>
        <end position="401"/>
    </location>
</feature>
<evidence type="ECO:0000256" key="8">
    <source>
        <dbReference type="ARBA" id="ARBA00022723"/>
    </source>
</evidence>
<evidence type="ECO:0000259" key="19">
    <source>
        <dbReference type="Pfam" id="PF03104"/>
    </source>
</evidence>
<dbReference type="PANTHER" id="PTHR10670">
    <property type="entry name" value="DNA POLYMERASE EPSILON CATALYTIC SUBUNIT A"/>
    <property type="match status" value="1"/>
</dbReference>
<dbReference type="SUPFAM" id="SSF56672">
    <property type="entry name" value="DNA/RNA polymerases"/>
    <property type="match status" value="1"/>
</dbReference>
<dbReference type="PANTHER" id="PTHR10670:SF0">
    <property type="entry name" value="DNA POLYMERASE EPSILON CATALYTIC SUBUNIT A"/>
    <property type="match status" value="1"/>
</dbReference>
<dbReference type="Pfam" id="PF22634">
    <property type="entry name" value="POL2_thumb"/>
    <property type="match status" value="1"/>
</dbReference>
<accession>A0A540KGR8</accession>
<evidence type="ECO:0000256" key="2">
    <source>
        <dbReference type="ARBA" id="ARBA00004123"/>
    </source>
</evidence>
<dbReference type="GO" id="GO:0000166">
    <property type="term" value="F:nucleotide binding"/>
    <property type="evidence" value="ECO:0007669"/>
    <property type="project" value="InterPro"/>
</dbReference>
<evidence type="ECO:0000256" key="1">
    <source>
        <dbReference type="ARBA" id="ARBA00001966"/>
    </source>
</evidence>
<keyword evidence="13 17" id="KW-0411">Iron-sulfur</keyword>
<dbReference type="Gene3D" id="1.10.132.60">
    <property type="entry name" value="DNA polymerase family B, C-terminal domain"/>
    <property type="match status" value="1"/>
</dbReference>
<dbReference type="STRING" id="106549.A0A540KGR8"/>
<feature type="region of interest" description="Disordered" evidence="18">
    <location>
        <begin position="1255"/>
        <end position="1274"/>
    </location>
</feature>
<dbReference type="InterPro" id="IPR055191">
    <property type="entry name" value="POL2_thumb"/>
</dbReference>
<keyword evidence="6 17" id="KW-0548">Nucleotidyltransferase</keyword>
<keyword evidence="22" id="KW-1185">Reference proteome</keyword>
<evidence type="ECO:0000313" key="22">
    <source>
        <dbReference type="Proteomes" id="UP000315295"/>
    </source>
</evidence>
<dbReference type="EC" id="2.7.7.7" evidence="17"/>
<keyword evidence="7 17" id="KW-0235">DNA replication</keyword>
<evidence type="ECO:0000256" key="11">
    <source>
        <dbReference type="ARBA" id="ARBA00022932"/>
    </source>
</evidence>
<evidence type="ECO:0000313" key="21">
    <source>
        <dbReference type="EMBL" id="TQD73426.1"/>
    </source>
</evidence>
<dbReference type="InterPro" id="IPR043502">
    <property type="entry name" value="DNA/RNA_pol_sf"/>
</dbReference>
<dbReference type="GO" id="GO:0003677">
    <property type="term" value="F:DNA binding"/>
    <property type="evidence" value="ECO:0007669"/>
    <property type="project" value="UniProtKB-KW"/>
</dbReference>
<dbReference type="GO" id="GO:0006272">
    <property type="term" value="P:leading strand elongation"/>
    <property type="evidence" value="ECO:0007669"/>
    <property type="project" value="TreeGrafter"/>
</dbReference>
<gene>
    <name evidence="21" type="ORF">C1H46_041040</name>
</gene>
<dbReference type="Pfam" id="PF03104">
    <property type="entry name" value="DNA_pol_B_exo1"/>
    <property type="match status" value="1"/>
</dbReference>
<keyword evidence="12 17" id="KW-0408">Iron</keyword>
<dbReference type="InterPro" id="IPR036397">
    <property type="entry name" value="RNaseH_sf"/>
</dbReference>
<dbReference type="GO" id="GO:0006287">
    <property type="term" value="P:base-excision repair, gap-filling"/>
    <property type="evidence" value="ECO:0007669"/>
    <property type="project" value="TreeGrafter"/>
</dbReference>
<dbReference type="SUPFAM" id="SSF53098">
    <property type="entry name" value="Ribonuclease H-like"/>
    <property type="match status" value="1"/>
</dbReference>
<dbReference type="GO" id="GO:0003887">
    <property type="term" value="F:DNA-directed DNA polymerase activity"/>
    <property type="evidence" value="ECO:0007669"/>
    <property type="project" value="UniProtKB-KW"/>
</dbReference>
<dbReference type="InterPro" id="IPR042087">
    <property type="entry name" value="DNA_pol_B_thumb"/>
</dbReference>
<dbReference type="GO" id="GO:0000278">
    <property type="term" value="P:mitotic cell cycle"/>
    <property type="evidence" value="ECO:0007669"/>
    <property type="project" value="TreeGrafter"/>
</dbReference>
<reference evidence="21 22" key="1">
    <citation type="journal article" date="2019" name="G3 (Bethesda)">
        <title>Sequencing of a Wild Apple (Malus baccata) Genome Unravels the Differences Between Cultivated and Wild Apple Species Regarding Disease Resistance and Cold Tolerance.</title>
        <authorList>
            <person name="Chen X."/>
        </authorList>
    </citation>
    <scope>NUCLEOTIDE SEQUENCE [LARGE SCALE GENOMIC DNA]</scope>
    <source>
        <strain evidence="22">cv. Shandingzi</strain>
        <tissue evidence="21">Leaves</tissue>
    </source>
</reference>
<dbReference type="EMBL" id="VIEB01001287">
    <property type="protein sequence ID" value="TQD73426.1"/>
    <property type="molecule type" value="Genomic_DNA"/>
</dbReference>
<dbReference type="InterPro" id="IPR023211">
    <property type="entry name" value="DNA_pol_palm_dom_sf"/>
</dbReference>
<comment type="catalytic activity">
    <reaction evidence="16 17">
        <text>DNA(n) + a 2'-deoxyribonucleoside 5'-triphosphate = DNA(n+1) + diphosphate</text>
        <dbReference type="Rhea" id="RHEA:22508"/>
        <dbReference type="Rhea" id="RHEA-COMP:17339"/>
        <dbReference type="Rhea" id="RHEA-COMP:17340"/>
        <dbReference type="ChEBI" id="CHEBI:33019"/>
        <dbReference type="ChEBI" id="CHEBI:61560"/>
        <dbReference type="ChEBI" id="CHEBI:173112"/>
        <dbReference type="EC" id="2.7.7.7"/>
    </reaction>
</comment>
<dbReference type="FunFam" id="3.90.1600.10:FF:000006">
    <property type="entry name" value="DNA polymerase epsilon catalytic subunit"/>
    <property type="match status" value="1"/>
</dbReference>